<gene>
    <name evidence="2" type="ORF">GCM10025881_18540</name>
</gene>
<accession>A0ABQ6K5Z8</accession>
<protein>
    <submittedName>
        <fullName evidence="2">Lysophospholipase</fullName>
    </submittedName>
</protein>
<dbReference type="InterPro" id="IPR013830">
    <property type="entry name" value="SGNH_hydro"/>
</dbReference>
<dbReference type="InterPro" id="IPR036514">
    <property type="entry name" value="SGNH_hydro_sf"/>
</dbReference>
<evidence type="ECO:0000313" key="3">
    <source>
        <dbReference type="Proteomes" id="UP001157034"/>
    </source>
</evidence>
<dbReference type="Pfam" id="PF13472">
    <property type="entry name" value="Lipase_GDSL_2"/>
    <property type="match status" value="1"/>
</dbReference>
<dbReference type="PROSITE" id="PS01098">
    <property type="entry name" value="LIPASE_GDSL_SER"/>
    <property type="match status" value="1"/>
</dbReference>
<dbReference type="PANTHER" id="PTHR30383:SF5">
    <property type="entry name" value="SGNH HYDROLASE-TYPE ESTERASE DOMAIN-CONTAINING PROTEIN"/>
    <property type="match status" value="1"/>
</dbReference>
<dbReference type="InterPro" id="IPR051532">
    <property type="entry name" value="Ester_Hydrolysis_Enzymes"/>
</dbReference>
<feature type="domain" description="SGNH hydrolase-type esterase" evidence="1">
    <location>
        <begin position="7"/>
        <end position="188"/>
    </location>
</feature>
<dbReference type="Proteomes" id="UP001157034">
    <property type="component" value="Unassembled WGS sequence"/>
</dbReference>
<keyword evidence="3" id="KW-1185">Reference proteome</keyword>
<dbReference type="EMBL" id="BSVB01000001">
    <property type="protein sequence ID" value="GMA95030.1"/>
    <property type="molecule type" value="Genomic_DNA"/>
</dbReference>
<dbReference type="SUPFAM" id="SSF52266">
    <property type="entry name" value="SGNH hydrolase"/>
    <property type="match status" value="1"/>
</dbReference>
<sequence length="204" mass="22299">MARPLVFIGDSITDAGRREDPEGLGHGWVRMVATELAQRGDERPIVNTGIGGNRVRDLRARWKADALDHDPEILTVYVGINDTWRRYDSGDPTTAEAFEDDYRTILKRAHETIAPRVILVEPFVAPVTSAQKHWAEEDLDAKRAVVRRLADEFGAGFVPLAQVMADAARQYGEEALAADGVHPTELGATLIAGAWLGAESQASS</sequence>
<dbReference type="CDD" id="cd01834">
    <property type="entry name" value="SGNH_hydrolase_like_2"/>
    <property type="match status" value="1"/>
</dbReference>
<evidence type="ECO:0000313" key="2">
    <source>
        <dbReference type="EMBL" id="GMA95030.1"/>
    </source>
</evidence>
<name>A0ABQ6K5Z8_9MICO</name>
<organism evidence="2 3">
    <name type="scientific">Pseudolysinimonas kribbensis</name>
    <dbReference type="NCBI Taxonomy" id="433641"/>
    <lineage>
        <taxon>Bacteria</taxon>
        <taxon>Bacillati</taxon>
        <taxon>Actinomycetota</taxon>
        <taxon>Actinomycetes</taxon>
        <taxon>Micrococcales</taxon>
        <taxon>Microbacteriaceae</taxon>
        <taxon>Pseudolysinimonas</taxon>
    </lineage>
</organism>
<dbReference type="RefSeq" id="WP_284253881.1">
    <property type="nucleotide sequence ID" value="NZ_BAAAQO010000002.1"/>
</dbReference>
<dbReference type="PANTHER" id="PTHR30383">
    <property type="entry name" value="THIOESTERASE 1/PROTEASE 1/LYSOPHOSPHOLIPASE L1"/>
    <property type="match status" value="1"/>
</dbReference>
<proteinExistence type="predicted"/>
<reference evidence="3" key="1">
    <citation type="journal article" date="2019" name="Int. J. Syst. Evol. Microbiol.">
        <title>The Global Catalogue of Microorganisms (GCM) 10K type strain sequencing project: providing services to taxonomists for standard genome sequencing and annotation.</title>
        <authorList>
            <consortium name="The Broad Institute Genomics Platform"/>
            <consortium name="The Broad Institute Genome Sequencing Center for Infectious Disease"/>
            <person name="Wu L."/>
            <person name="Ma J."/>
        </authorList>
    </citation>
    <scope>NUCLEOTIDE SEQUENCE [LARGE SCALE GENOMIC DNA]</scope>
    <source>
        <strain evidence="3">NBRC 108894</strain>
    </source>
</reference>
<comment type="caution">
    <text evidence="2">The sequence shown here is derived from an EMBL/GenBank/DDBJ whole genome shotgun (WGS) entry which is preliminary data.</text>
</comment>
<dbReference type="Gene3D" id="3.40.50.1110">
    <property type="entry name" value="SGNH hydrolase"/>
    <property type="match status" value="1"/>
</dbReference>
<dbReference type="InterPro" id="IPR008265">
    <property type="entry name" value="Lipase_GDSL_AS"/>
</dbReference>
<evidence type="ECO:0000259" key="1">
    <source>
        <dbReference type="Pfam" id="PF13472"/>
    </source>
</evidence>